<organism evidence="2 3">
    <name type="scientific">Stylosanthes scabra</name>
    <dbReference type="NCBI Taxonomy" id="79078"/>
    <lineage>
        <taxon>Eukaryota</taxon>
        <taxon>Viridiplantae</taxon>
        <taxon>Streptophyta</taxon>
        <taxon>Embryophyta</taxon>
        <taxon>Tracheophyta</taxon>
        <taxon>Spermatophyta</taxon>
        <taxon>Magnoliopsida</taxon>
        <taxon>eudicotyledons</taxon>
        <taxon>Gunneridae</taxon>
        <taxon>Pentapetalae</taxon>
        <taxon>rosids</taxon>
        <taxon>fabids</taxon>
        <taxon>Fabales</taxon>
        <taxon>Fabaceae</taxon>
        <taxon>Papilionoideae</taxon>
        <taxon>50 kb inversion clade</taxon>
        <taxon>dalbergioids sensu lato</taxon>
        <taxon>Dalbergieae</taxon>
        <taxon>Pterocarpus clade</taxon>
        <taxon>Stylosanthes</taxon>
    </lineage>
</organism>
<feature type="transmembrane region" description="Helical" evidence="1">
    <location>
        <begin position="467"/>
        <end position="487"/>
    </location>
</feature>
<dbReference type="PANTHER" id="PTHR31549:SF225">
    <property type="entry name" value="DUF247 DOMAIN PROTEIN"/>
    <property type="match status" value="1"/>
</dbReference>
<dbReference type="EMBL" id="JASCZI010151093">
    <property type="protein sequence ID" value="MED6169182.1"/>
    <property type="molecule type" value="Genomic_DNA"/>
</dbReference>
<keyword evidence="1" id="KW-1133">Transmembrane helix</keyword>
<accession>A0ABU6V8A3</accession>
<comment type="caution">
    <text evidence="2">The sequence shown here is derived from an EMBL/GenBank/DDBJ whole genome shotgun (WGS) entry which is preliminary data.</text>
</comment>
<gene>
    <name evidence="2" type="ORF">PIB30_019115</name>
</gene>
<protein>
    <submittedName>
        <fullName evidence="2">Uncharacterized protein</fullName>
    </submittedName>
</protein>
<dbReference type="PANTHER" id="PTHR31549">
    <property type="entry name" value="PROTEIN, PUTATIVE (DUF247)-RELATED-RELATED"/>
    <property type="match status" value="1"/>
</dbReference>
<evidence type="ECO:0000313" key="3">
    <source>
        <dbReference type="Proteomes" id="UP001341840"/>
    </source>
</evidence>
<dbReference type="Proteomes" id="UP001341840">
    <property type="component" value="Unassembled WGS sequence"/>
</dbReference>
<sequence length="491" mass="57028">MDDLQELNTIMIASRDVENDIEFFSVESSDAEEPTSRTNMNYPEEMARATRLLGVELPIILEANIQGPSSSRSKIQKVPALLLQDSNFTRYCSPKMISFGPIHHRRQTDDLQLGQQFKCLWAFRYIEQFASIEESVDEELTQMLFVDGCALLYFMDNIDDQHPESLMLKLDQLLYIWRDVILLENQLPVKLLDLLITGAHGHDNNLKSLMFNFLFMGLPKKNKELAMLQGEDVKDPTHLLDYIRSYFFYAGKSQSKVDTKKKSKGEENMTYRYSCAPSFLLLLRTLFAGKISFQEVDHYWHRYKNIGDLRKAGIRVKASKTEWRWGNISFTSNLFSGKLMLPGIVIDDTTPYFYHNLVAYEMCPDFHNNFEFCSYFSLMDSFIDDAEDVKELRAAGILQNLLGNDEEVAKLFNELGNVLPSKLFNSNRYSNRYVEVKRQIDAHYRNKWKTWLAQARSTYFNTPWSHIAFYAAVLALVLTSIQTWYAINPKN</sequence>
<keyword evidence="3" id="KW-1185">Reference proteome</keyword>
<proteinExistence type="predicted"/>
<evidence type="ECO:0000256" key="1">
    <source>
        <dbReference type="SAM" id="Phobius"/>
    </source>
</evidence>
<dbReference type="InterPro" id="IPR004158">
    <property type="entry name" value="DUF247_pln"/>
</dbReference>
<name>A0ABU6V8A3_9FABA</name>
<reference evidence="2 3" key="1">
    <citation type="journal article" date="2023" name="Plants (Basel)">
        <title>Bridging the Gap: Combining Genomics and Transcriptomics Approaches to Understand Stylosanthes scabra, an Orphan Legume from the Brazilian Caatinga.</title>
        <authorList>
            <person name="Ferreira-Neto J.R.C."/>
            <person name="da Silva M.D."/>
            <person name="Binneck E."/>
            <person name="de Melo N.F."/>
            <person name="da Silva R.H."/>
            <person name="de Melo A.L.T.M."/>
            <person name="Pandolfi V."/>
            <person name="Bustamante F.O."/>
            <person name="Brasileiro-Vidal A.C."/>
            <person name="Benko-Iseppon A.M."/>
        </authorList>
    </citation>
    <scope>NUCLEOTIDE SEQUENCE [LARGE SCALE GENOMIC DNA]</scope>
    <source>
        <tissue evidence="2">Leaves</tissue>
    </source>
</reference>
<dbReference type="Pfam" id="PF03140">
    <property type="entry name" value="DUF247"/>
    <property type="match status" value="1"/>
</dbReference>
<evidence type="ECO:0000313" key="2">
    <source>
        <dbReference type="EMBL" id="MED6169182.1"/>
    </source>
</evidence>
<keyword evidence="1" id="KW-0812">Transmembrane</keyword>
<keyword evidence="1" id="KW-0472">Membrane</keyword>